<gene>
    <name evidence="1" type="ORF">S12H4_37158</name>
</gene>
<accession>X1UX91</accession>
<reference evidence="1" key="1">
    <citation type="journal article" date="2014" name="Front. Microbiol.">
        <title>High frequency of phylogenetically diverse reductive dehalogenase-homologous genes in deep subseafloor sedimentary metagenomes.</title>
        <authorList>
            <person name="Kawai M."/>
            <person name="Futagami T."/>
            <person name="Toyoda A."/>
            <person name="Takaki Y."/>
            <person name="Nishi S."/>
            <person name="Hori S."/>
            <person name="Arai W."/>
            <person name="Tsubouchi T."/>
            <person name="Morono Y."/>
            <person name="Uchiyama I."/>
            <person name="Ito T."/>
            <person name="Fujiyama A."/>
            <person name="Inagaki F."/>
            <person name="Takami H."/>
        </authorList>
    </citation>
    <scope>NUCLEOTIDE SEQUENCE</scope>
    <source>
        <strain evidence="1">Expedition CK06-06</strain>
    </source>
</reference>
<comment type="caution">
    <text evidence="1">The sequence shown here is derived from an EMBL/GenBank/DDBJ whole genome shotgun (WGS) entry which is preliminary data.</text>
</comment>
<feature type="non-terminal residue" evidence="1">
    <location>
        <position position="1"/>
    </location>
</feature>
<organism evidence="1">
    <name type="scientific">marine sediment metagenome</name>
    <dbReference type="NCBI Taxonomy" id="412755"/>
    <lineage>
        <taxon>unclassified sequences</taxon>
        <taxon>metagenomes</taxon>
        <taxon>ecological metagenomes</taxon>
    </lineage>
</organism>
<name>X1UX91_9ZZZZ</name>
<protein>
    <submittedName>
        <fullName evidence="1">Uncharacterized protein</fullName>
    </submittedName>
</protein>
<evidence type="ECO:0000313" key="1">
    <source>
        <dbReference type="EMBL" id="GAI96964.1"/>
    </source>
</evidence>
<proteinExistence type="predicted"/>
<dbReference type="AlphaFoldDB" id="X1UX91"/>
<sequence>KFLEHFIAHSLSALTNFRCPVLVKTIFAINVAV</sequence>
<dbReference type="EMBL" id="BARW01022219">
    <property type="protein sequence ID" value="GAI96964.1"/>
    <property type="molecule type" value="Genomic_DNA"/>
</dbReference>